<sequence length="523" mass="59602">MTDSEKQLCIRNTPLCFGDEDFSDFIISCRGHIWNVHRIVVCKKSRYLKDAWGQAQNCDGTRNVRLDDLHDPPTVHRLLEYLYENDYDDEVDFALHPAAHHSPSPQTLSPTTSTATALSLPPMDTSDDEKQLCVMRKEEDAPEDQFVVTRLLNNMRVHALAEAVDLKNLLEAATEKIMRDSAVAWRLSQFLNIVEIAYETTERAAESEEQDGLRGLFAAVCTEHVSYLMKLNEFKTLVHKVPDLAPVILTKQNGEPLAAAMEKGVREEVSHKIQFLDRKTVELLEKKCKMEDLRHQDQTELERMRSDLTSKDKALTKVRENCTQLKKKYEQELEGQRRAQKVSLASADAEIAELEKKYSEMQAVMRKAESIASSGLLGIQGVSSIWTEKDTVGPDEQTYLYQSITSAPKYQQLSFEELRLAVWSRKHINKLPQTGDILPLDWKIDTLLRHMKSMEAKAGKKTSDLEKLKTKYDAVIAEPGKWTECRHCRVGMNGHFAPDSSGSEAITWRCNFCKSRHGNLVYL</sequence>
<gene>
    <name evidence="4" type="ORF">H2201_007151</name>
</gene>
<dbReference type="SUPFAM" id="SSF54695">
    <property type="entry name" value="POZ domain"/>
    <property type="match status" value="1"/>
</dbReference>
<dbReference type="Pfam" id="PF00651">
    <property type="entry name" value="BTB"/>
    <property type="match status" value="1"/>
</dbReference>
<comment type="caution">
    <text evidence="4">The sequence shown here is derived from an EMBL/GenBank/DDBJ whole genome shotgun (WGS) entry which is preliminary data.</text>
</comment>
<evidence type="ECO:0000256" key="2">
    <source>
        <dbReference type="SAM" id="MobiDB-lite"/>
    </source>
</evidence>
<evidence type="ECO:0000313" key="4">
    <source>
        <dbReference type="EMBL" id="KAJ9659892.1"/>
    </source>
</evidence>
<dbReference type="PANTHER" id="PTHR47843:SF5">
    <property type="entry name" value="BTB_POZ DOMAIN PROTEIN"/>
    <property type="match status" value="1"/>
</dbReference>
<dbReference type="PANTHER" id="PTHR47843">
    <property type="entry name" value="BTB DOMAIN-CONTAINING PROTEIN-RELATED"/>
    <property type="match status" value="1"/>
</dbReference>
<feature type="domain" description="BTB" evidence="3">
    <location>
        <begin position="23"/>
        <end position="91"/>
    </location>
</feature>
<evidence type="ECO:0000313" key="5">
    <source>
        <dbReference type="Proteomes" id="UP001172684"/>
    </source>
</evidence>
<evidence type="ECO:0000259" key="3">
    <source>
        <dbReference type="PROSITE" id="PS50097"/>
    </source>
</evidence>
<keyword evidence="1" id="KW-0175">Coiled coil</keyword>
<organism evidence="4 5">
    <name type="scientific">Coniosporium apollinis</name>
    <dbReference type="NCBI Taxonomy" id="61459"/>
    <lineage>
        <taxon>Eukaryota</taxon>
        <taxon>Fungi</taxon>
        <taxon>Dikarya</taxon>
        <taxon>Ascomycota</taxon>
        <taxon>Pezizomycotina</taxon>
        <taxon>Dothideomycetes</taxon>
        <taxon>Dothideomycetes incertae sedis</taxon>
        <taxon>Coniosporium</taxon>
    </lineage>
</organism>
<dbReference type="Proteomes" id="UP001172684">
    <property type="component" value="Unassembled WGS sequence"/>
</dbReference>
<proteinExistence type="predicted"/>
<dbReference type="EMBL" id="JAPDRL010000071">
    <property type="protein sequence ID" value="KAJ9659892.1"/>
    <property type="molecule type" value="Genomic_DNA"/>
</dbReference>
<dbReference type="Gene3D" id="3.30.710.10">
    <property type="entry name" value="Potassium Channel Kv1.1, Chain A"/>
    <property type="match status" value="1"/>
</dbReference>
<dbReference type="InterPro" id="IPR011333">
    <property type="entry name" value="SKP1/BTB/POZ_sf"/>
</dbReference>
<keyword evidence="5" id="KW-1185">Reference proteome</keyword>
<dbReference type="InterPro" id="IPR000210">
    <property type="entry name" value="BTB/POZ_dom"/>
</dbReference>
<reference evidence="4" key="1">
    <citation type="submission" date="2022-10" db="EMBL/GenBank/DDBJ databases">
        <title>Culturing micro-colonial fungi from biological soil crusts in the Mojave desert and describing Neophaeococcomyces mojavensis, and introducing the new genera and species Taxawa tesnikishii.</title>
        <authorList>
            <person name="Kurbessoian T."/>
            <person name="Stajich J.E."/>
        </authorList>
    </citation>
    <scope>NUCLEOTIDE SEQUENCE</scope>
    <source>
        <strain evidence="4">TK_1</strain>
    </source>
</reference>
<feature type="coiled-coil region" evidence="1">
    <location>
        <begin position="319"/>
        <end position="371"/>
    </location>
</feature>
<name>A0ABQ9NK94_9PEZI</name>
<dbReference type="PROSITE" id="PS50097">
    <property type="entry name" value="BTB"/>
    <property type="match status" value="1"/>
</dbReference>
<feature type="region of interest" description="Disordered" evidence="2">
    <location>
        <begin position="98"/>
        <end position="125"/>
    </location>
</feature>
<feature type="compositionally biased region" description="Low complexity" evidence="2">
    <location>
        <begin position="102"/>
        <end position="122"/>
    </location>
</feature>
<evidence type="ECO:0000256" key="1">
    <source>
        <dbReference type="SAM" id="Coils"/>
    </source>
</evidence>
<protein>
    <recommendedName>
        <fullName evidence="3">BTB domain-containing protein</fullName>
    </recommendedName>
</protein>
<accession>A0ABQ9NK94</accession>
<dbReference type="CDD" id="cd18186">
    <property type="entry name" value="BTB_POZ_ZBTB_KLHL-like"/>
    <property type="match status" value="1"/>
</dbReference>